<dbReference type="GeneID" id="11503583"/>
<dbReference type="GO" id="GO:0006334">
    <property type="term" value="P:nucleosome assembly"/>
    <property type="evidence" value="ECO:0007669"/>
    <property type="project" value="EnsemblFungi"/>
</dbReference>
<dbReference type="FunCoup" id="G8ZUC2">
    <property type="interactions" value="1201"/>
</dbReference>
<dbReference type="eggNOG" id="KOG2274">
    <property type="taxonomic scope" value="Eukaryota"/>
</dbReference>
<name>G8ZUC2_TORDE</name>
<evidence type="ECO:0000256" key="3">
    <source>
        <dbReference type="ARBA" id="ARBA00022927"/>
    </source>
</evidence>
<dbReference type="InterPro" id="IPR001494">
    <property type="entry name" value="Importin-beta_N"/>
</dbReference>
<dbReference type="Pfam" id="PF03810">
    <property type="entry name" value="IBN_N"/>
    <property type="match status" value="1"/>
</dbReference>
<evidence type="ECO:0000313" key="7">
    <source>
        <dbReference type="EMBL" id="CCE92216.1"/>
    </source>
</evidence>
<keyword evidence="3" id="KW-0653">Protein transport</keyword>
<dbReference type="GO" id="GO:0005829">
    <property type="term" value="C:cytosol"/>
    <property type="evidence" value="ECO:0007669"/>
    <property type="project" value="TreeGrafter"/>
</dbReference>
<dbReference type="PANTHER" id="PTHR10997">
    <property type="entry name" value="IMPORTIN-7, 8, 11"/>
    <property type="match status" value="1"/>
</dbReference>
<evidence type="ECO:0000256" key="5">
    <source>
        <dbReference type="SAM" id="MobiDB-lite"/>
    </source>
</evidence>
<evidence type="ECO:0000256" key="4">
    <source>
        <dbReference type="ARBA" id="ARBA00023242"/>
    </source>
</evidence>
<evidence type="ECO:0000313" key="8">
    <source>
        <dbReference type="Proteomes" id="UP000005627"/>
    </source>
</evidence>
<keyword evidence="4" id="KW-0539">Nucleus</keyword>
<dbReference type="InParanoid" id="G8ZUC2"/>
<dbReference type="PANTHER" id="PTHR10997:SF9">
    <property type="entry name" value="IMPORTIN-9"/>
    <property type="match status" value="1"/>
</dbReference>
<keyword evidence="8" id="KW-1185">Reference proteome</keyword>
<feature type="domain" description="Importin N-terminal" evidence="6">
    <location>
        <begin position="27"/>
        <end position="106"/>
    </location>
</feature>
<dbReference type="HOGENOM" id="CLU_008920_1_1_1"/>
<dbReference type="InterPro" id="IPR016024">
    <property type="entry name" value="ARM-type_fold"/>
</dbReference>
<dbReference type="SMART" id="SM00913">
    <property type="entry name" value="IBN_N"/>
    <property type="match status" value="1"/>
</dbReference>
<protein>
    <recommendedName>
        <fullName evidence="6">Importin N-terminal domain-containing protein</fullName>
    </recommendedName>
</protein>
<dbReference type="KEGG" id="tdl:TDEL_0D06320"/>
<evidence type="ECO:0000256" key="2">
    <source>
        <dbReference type="ARBA" id="ARBA00022448"/>
    </source>
</evidence>
<dbReference type="PROSITE" id="PS50166">
    <property type="entry name" value="IMPORTIN_B_NT"/>
    <property type="match status" value="1"/>
</dbReference>
<dbReference type="InterPro" id="IPR011989">
    <property type="entry name" value="ARM-like"/>
</dbReference>
<dbReference type="SUPFAM" id="SSF48371">
    <property type="entry name" value="ARM repeat"/>
    <property type="match status" value="1"/>
</dbReference>
<sequence>MEPDLLFDSQQLIKEAQSADDVVRRSAEAQLLELSDRDASLVFLSFMKVASDSQELLSSRQFALVSLRKLITMYWSPGFESYRSCSNLKEEAKETVRDYLLKLCLNDQEISKVISAAAYCVVQISAVDFPDQWPKLLTVLYDGILNKHSLSAMSLLTEIYDDVMSEEMFFEEGIGLETIRIVFQIVRDPNTNLEAKLAGFNLFHACLQQILTVDLNSAPKRKEMTVECAKEALTVWGEHLQSHSITEHSLQLQIKGRIYEDLSLMKNELSKKLIPDALYVPFKELVLIDLETAGKVYLSISQGFVEGYRLDDLNECAIHIIEFLTATCHFTMDSAEVERIITALGELCCLDNDTVTLWLEDFNSYISMESGLTASYSVRDQASELLTSMDGRNYSLVCQHILYKVSHLNEWKQEWKFQESFLFLVQAAALNESLPSGNFINEIREVLSFLGSMLCSEDVVSFVSSRIILLLPKILEKYMDLLDDVRILTSHLLTKSAELALATNDDIIKASVLIAFTYCSNFAELSSVLGQEVCEITQKRVLGLIARISEDAEDDTDGVLMEVLNNVIDCNTPGVPNNEIVQTEFSLVLKISAKDPANIQIVVESQECLEKLLENLDIDHYKNYVETWLPSFMKSIEGSAQTKYAYSPLLSLVLQFLTTFLKKPTDYQLPTVMCNLTFEPLRQILLNSEDDETIQLATEAFSYFLYNTDPTVVAPHLEAIVAILDRLLSFDVSDAAAMYVGSLIVTVFTRFSTEIENMMPIILRAAANRLIQAKHLSTSQNLLSVFCFLTSVDPRQTVDFLFGLHLDNTEHNALYSIVSIWLESFESIRGERRTKENVIALIKLYLLHDKRLMEMQVNDEIIPYEGEQIITRSMAKKMPDRYSQVSVYTKIIKLFVAELNFQDKQPDPERFITSDMAKEGNNGNSDNDTDSDGEWEDVEDVLNYEKLQEYVDESDQDGEGSDSDDFFASAIDEYSNASVRDILVSFFKEVAANNTGGFRDIYNSLTEVEKKILSENLV</sequence>
<dbReference type="GO" id="GO:0031267">
    <property type="term" value="F:small GTPase binding"/>
    <property type="evidence" value="ECO:0007669"/>
    <property type="project" value="InterPro"/>
</dbReference>
<dbReference type="RefSeq" id="XP_003681427.1">
    <property type="nucleotide sequence ID" value="XM_003681379.1"/>
</dbReference>
<dbReference type="GO" id="GO:0061608">
    <property type="term" value="F:nuclear import signal receptor activity"/>
    <property type="evidence" value="ECO:0007669"/>
    <property type="project" value="EnsemblFungi"/>
</dbReference>
<organism evidence="7 8">
    <name type="scientific">Torulaspora delbrueckii</name>
    <name type="common">Yeast</name>
    <name type="synonym">Candida colliculosa</name>
    <dbReference type="NCBI Taxonomy" id="4950"/>
    <lineage>
        <taxon>Eukaryota</taxon>
        <taxon>Fungi</taxon>
        <taxon>Dikarya</taxon>
        <taxon>Ascomycota</taxon>
        <taxon>Saccharomycotina</taxon>
        <taxon>Saccharomycetes</taxon>
        <taxon>Saccharomycetales</taxon>
        <taxon>Saccharomycetaceae</taxon>
        <taxon>Torulaspora</taxon>
    </lineage>
</organism>
<dbReference type="EMBL" id="HE616745">
    <property type="protein sequence ID" value="CCE92216.1"/>
    <property type="molecule type" value="Genomic_DNA"/>
</dbReference>
<dbReference type="GO" id="GO:0006607">
    <property type="term" value="P:NLS-bearing protein import into nucleus"/>
    <property type="evidence" value="ECO:0007669"/>
    <property type="project" value="EnsemblFungi"/>
</dbReference>
<dbReference type="InterPro" id="IPR056840">
    <property type="entry name" value="HEAT_IPO9_central"/>
</dbReference>
<dbReference type="STRING" id="1076872.G8ZUC2"/>
<evidence type="ECO:0000256" key="1">
    <source>
        <dbReference type="ARBA" id="ARBA00004123"/>
    </source>
</evidence>
<accession>G8ZUC2</accession>
<feature type="region of interest" description="Disordered" evidence="5">
    <location>
        <begin position="913"/>
        <end position="934"/>
    </location>
</feature>
<dbReference type="Pfam" id="PF25018">
    <property type="entry name" value="HEAT_IPO9_c"/>
    <property type="match status" value="1"/>
</dbReference>
<dbReference type="OrthoDB" id="431626at2759"/>
<gene>
    <name evidence="7" type="primary">TDEL0D06320</name>
    <name evidence="7" type="ORF">TDEL_0D06320</name>
</gene>
<keyword evidence="2" id="KW-0813">Transport</keyword>
<evidence type="ECO:0000259" key="6">
    <source>
        <dbReference type="PROSITE" id="PS50166"/>
    </source>
</evidence>
<comment type="subcellular location">
    <subcellularLocation>
        <location evidence="1">Nucleus</location>
    </subcellularLocation>
</comment>
<dbReference type="GO" id="GO:0000511">
    <property type="term" value="F:H2A-H2B histone complex chaperone activity"/>
    <property type="evidence" value="ECO:0007669"/>
    <property type="project" value="EnsemblFungi"/>
</dbReference>
<dbReference type="AlphaFoldDB" id="G8ZUC2"/>
<proteinExistence type="predicted"/>
<dbReference type="Gene3D" id="1.25.10.10">
    <property type="entry name" value="Leucine-rich Repeat Variant"/>
    <property type="match status" value="1"/>
</dbReference>
<dbReference type="Proteomes" id="UP000005627">
    <property type="component" value="Chromosome 4"/>
</dbReference>
<dbReference type="GO" id="GO:0005635">
    <property type="term" value="C:nuclear envelope"/>
    <property type="evidence" value="ECO:0007669"/>
    <property type="project" value="TreeGrafter"/>
</dbReference>
<reference evidence="7 8" key="1">
    <citation type="journal article" date="2011" name="Proc. Natl. Acad. Sci. U.S.A.">
        <title>Evolutionary erosion of yeast sex chromosomes by mating-type switching accidents.</title>
        <authorList>
            <person name="Gordon J.L."/>
            <person name="Armisen D."/>
            <person name="Proux-Wera E."/>
            <person name="Oheigeartaigh S.S."/>
            <person name="Byrne K.P."/>
            <person name="Wolfe K.H."/>
        </authorList>
    </citation>
    <scope>NUCLEOTIDE SEQUENCE [LARGE SCALE GENOMIC DNA]</scope>
    <source>
        <strain evidence="8">ATCC 10662 / CBS 1146 / NBRC 0425 / NCYC 2629 / NRRL Y-866</strain>
    </source>
</reference>